<dbReference type="AlphaFoldDB" id="A0AAV4V720"/>
<sequence>MDVVKQCEEILEKNILQYLHSNLTCFEKKKSKRLGLRESGDYAAGLVHPIHIQGNIEVVLHRDDHHERTTCFSALNNSDLSSYFLKIETFKRKVHYY</sequence>
<reference evidence="1 2" key="1">
    <citation type="submission" date="2021-06" db="EMBL/GenBank/DDBJ databases">
        <title>Caerostris darwini draft genome.</title>
        <authorList>
            <person name="Kono N."/>
            <person name="Arakawa K."/>
        </authorList>
    </citation>
    <scope>NUCLEOTIDE SEQUENCE [LARGE SCALE GENOMIC DNA]</scope>
</reference>
<proteinExistence type="predicted"/>
<protein>
    <submittedName>
        <fullName evidence="1">Uncharacterized protein</fullName>
    </submittedName>
</protein>
<dbReference type="EMBL" id="BPLQ01012480">
    <property type="protein sequence ID" value="GIY65843.1"/>
    <property type="molecule type" value="Genomic_DNA"/>
</dbReference>
<keyword evidence="2" id="KW-1185">Reference proteome</keyword>
<name>A0AAV4V720_9ARAC</name>
<evidence type="ECO:0000313" key="1">
    <source>
        <dbReference type="EMBL" id="GIY65843.1"/>
    </source>
</evidence>
<comment type="caution">
    <text evidence="1">The sequence shown here is derived from an EMBL/GenBank/DDBJ whole genome shotgun (WGS) entry which is preliminary data.</text>
</comment>
<evidence type="ECO:0000313" key="2">
    <source>
        <dbReference type="Proteomes" id="UP001054837"/>
    </source>
</evidence>
<dbReference type="Proteomes" id="UP001054837">
    <property type="component" value="Unassembled WGS sequence"/>
</dbReference>
<accession>A0AAV4V720</accession>
<gene>
    <name evidence="1" type="ORF">CDAR_51811</name>
</gene>
<organism evidence="1 2">
    <name type="scientific">Caerostris darwini</name>
    <dbReference type="NCBI Taxonomy" id="1538125"/>
    <lineage>
        <taxon>Eukaryota</taxon>
        <taxon>Metazoa</taxon>
        <taxon>Ecdysozoa</taxon>
        <taxon>Arthropoda</taxon>
        <taxon>Chelicerata</taxon>
        <taxon>Arachnida</taxon>
        <taxon>Araneae</taxon>
        <taxon>Araneomorphae</taxon>
        <taxon>Entelegynae</taxon>
        <taxon>Araneoidea</taxon>
        <taxon>Araneidae</taxon>
        <taxon>Caerostris</taxon>
    </lineage>
</organism>